<comment type="caution">
    <text evidence="2">The sequence shown here is derived from an EMBL/GenBank/DDBJ whole genome shotgun (WGS) entry which is preliminary data.</text>
</comment>
<name>X6MRH6_RETFI</name>
<feature type="region of interest" description="Disordered" evidence="1">
    <location>
        <begin position="188"/>
        <end position="240"/>
    </location>
</feature>
<feature type="region of interest" description="Disordered" evidence="1">
    <location>
        <begin position="1"/>
        <end position="85"/>
    </location>
</feature>
<dbReference type="Proteomes" id="UP000023152">
    <property type="component" value="Unassembled WGS sequence"/>
</dbReference>
<feature type="compositionally biased region" description="Basic and acidic residues" evidence="1">
    <location>
        <begin position="61"/>
        <end position="77"/>
    </location>
</feature>
<organism evidence="2 3">
    <name type="scientific">Reticulomyxa filosa</name>
    <dbReference type="NCBI Taxonomy" id="46433"/>
    <lineage>
        <taxon>Eukaryota</taxon>
        <taxon>Sar</taxon>
        <taxon>Rhizaria</taxon>
        <taxon>Retaria</taxon>
        <taxon>Foraminifera</taxon>
        <taxon>Monothalamids</taxon>
        <taxon>Reticulomyxidae</taxon>
        <taxon>Reticulomyxa</taxon>
    </lineage>
</organism>
<feature type="compositionally biased region" description="Basic and acidic residues" evidence="1">
    <location>
        <begin position="213"/>
        <end position="240"/>
    </location>
</feature>
<accession>X6MRH6</accession>
<feature type="compositionally biased region" description="Basic residues" evidence="1">
    <location>
        <begin position="49"/>
        <end position="60"/>
    </location>
</feature>
<evidence type="ECO:0000256" key="1">
    <source>
        <dbReference type="SAM" id="MobiDB-lite"/>
    </source>
</evidence>
<evidence type="ECO:0000313" key="2">
    <source>
        <dbReference type="EMBL" id="ETO16389.1"/>
    </source>
</evidence>
<reference evidence="2 3" key="1">
    <citation type="journal article" date="2013" name="Curr. Biol.">
        <title>The Genome of the Foraminiferan Reticulomyxa filosa.</title>
        <authorList>
            <person name="Glockner G."/>
            <person name="Hulsmann N."/>
            <person name="Schleicher M."/>
            <person name="Noegel A.A."/>
            <person name="Eichinger L."/>
            <person name="Gallinger C."/>
            <person name="Pawlowski J."/>
            <person name="Sierra R."/>
            <person name="Euteneuer U."/>
            <person name="Pillet L."/>
            <person name="Moustafa A."/>
            <person name="Platzer M."/>
            <person name="Groth M."/>
            <person name="Szafranski K."/>
            <person name="Schliwa M."/>
        </authorList>
    </citation>
    <scope>NUCLEOTIDE SEQUENCE [LARGE SCALE GENOMIC DNA]</scope>
</reference>
<dbReference type="AlphaFoldDB" id="X6MRH6"/>
<proteinExistence type="predicted"/>
<gene>
    <name evidence="2" type="ORF">RFI_20962</name>
</gene>
<sequence>MEEEEEEKGSEGQTETNTEALEPISDENDPKSPPRKKRKNLLSKENAKKSGKKRSTKKQQHNSDESEDDSKTNEDVKKKGKSKQRKTSTLADPVLVFFFLSLFFPTSKQQQQNFMFCVSDTFFFLKKGVKKIGSNPQIGTRSWPWQSKAIFEIEVVDKDLTEKAIQKTKKLYEEKREVAELNATCKVESNSDGENTARPKRRTRKQINYAALEKNEEVDKLLQEEEKENDSDKEKSNVET</sequence>
<dbReference type="EMBL" id="ASPP01018307">
    <property type="protein sequence ID" value="ETO16389.1"/>
    <property type="molecule type" value="Genomic_DNA"/>
</dbReference>
<keyword evidence="3" id="KW-1185">Reference proteome</keyword>
<evidence type="ECO:0000313" key="3">
    <source>
        <dbReference type="Proteomes" id="UP000023152"/>
    </source>
</evidence>
<protein>
    <submittedName>
        <fullName evidence="2">Uncharacterized protein</fullName>
    </submittedName>
</protein>